<dbReference type="AlphaFoldDB" id="A0A423PRN9"/>
<evidence type="ECO:0000256" key="1">
    <source>
        <dbReference type="SAM" id="Phobius"/>
    </source>
</evidence>
<gene>
    <name evidence="2" type="ORF">SAHL_10315</name>
</gene>
<sequence>MDVYSYWIGLSVAAALLGQRLVWVSQLRRLSAAGP</sequence>
<reference evidence="2 3" key="1">
    <citation type="submission" date="2013-10" db="EMBL/GenBank/DDBJ databases">
        <title>Salinisphaera halophila YIM 95161 Genome Sequencing.</title>
        <authorList>
            <person name="Lai Q."/>
            <person name="Li C."/>
            <person name="Shao Z."/>
        </authorList>
    </citation>
    <scope>NUCLEOTIDE SEQUENCE [LARGE SCALE GENOMIC DNA]</scope>
    <source>
        <strain evidence="2 3">YIM 95161</strain>
    </source>
</reference>
<comment type="caution">
    <text evidence="2">The sequence shown here is derived from an EMBL/GenBank/DDBJ whole genome shotgun (WGS) entry which is preliminary data.</text>
</comment>
<evidence type="ECO:0000313" key="2">
    <source>
        <dbReference type="EMBL" id="ROO28247.1"/>
    </source>
</evidence>
<keyword evidence="1" id="KW-0812">Transmembrane</keyword>
<organism evidence="2 3">
    <name type="scientific">Salinisphaera orenii YIM 95161</name>
    <dbReference type="NCBI Taxonomy" id="1051139"/>
    <lineage>
        <taxon>Bacteria</taxon>
        <taxon>Pseudomonadati</taxon>
        <taxon>Pseudomonadota</taxon>
        <taxon>Gammaproteobacteria</taxon>
        <taxon>Salinisphaerales</taxon>
        <taxon>Salinisphaeraceae</taxon>
        <taxon>Salinisphaera</taxon>
    </lineage>
</organism>
<keyword evidence="1" id="KW-1133">Transmembrane helix</keyword>
<proteinExistence type="predicted"/>
<name>A0A423PRN9_9GAMM</name>
<protein>
    <submittedName>
        <fullName evidence="2">Uncharacterized protein</fullName>
    </submittedName>
</protein>
<dbReference type="Proteomes" id="UP000285123">
    <property type="component" value="Unassembled WGS sequence"/>
</dbReference>
<evidence type="ECO:0000313" key="3">
    <source>
        <dbReference type="Proteomes" id="UP000285123"/>
    </source>
</evidence>
<feature type="transmembrane region" description="Helical" evidence="1">
    <location>
        <begin position="6"/>
        <end position="23"/>
    </location>
</feature>
<keyword evidence="1" id="KW-0472">Membrane</keyword>
<dbReference type="EMBL" id="AYKF01000088">
    <property type="protein sequence ID" value="ROO28247.1"/>
    <property type="molecule type" value="Genomic_DNA"/>
</dbReference>
<accession>A0A423PRN9</accession>